<dbReference type="CDD" id="cd00383">
    <property type="entry name" value="trans_reg_C"/>
    <property type="match status" value="1"/>
</dbReference>
<evidence type="ECO:0000313" key="11">
    <source>
        <dbReference type="EMBL" id="XDI35241.1"/>
    </source>
</evidence>
<keyword evidence="11" id="KW-0614">Plasmid</keyword>
<dbReference type="GO" id="GO:0006355">
    <property type="term" value="P:regulation of DNA-templated transcription"/>
    <property type="evidence" value="ECO:0007669"/>
    <property type="project" value="InterPro"/>
</dbReference>
<dbReference type="GO" id="GO:0005829">
    <property type="term" value="C:cytosol"/>
    <property type="evidence" value="ECO:0007669"/>
    <property type="project" value="TreeGrafter"/>
</dbReference>
<gene>
    <name evidence="11" type="ORF">AB3N04_00560</name>
</gene>
<dbReference type="GO" id="GO:0032993">
    <property type="term" value="C:protein-DNA complex"/>
    <property type="evidence" value="ECO:0007669"/>
    <property type="project" value="TreeGrafter"/>
</dbReference>
<dbReference type="EMBL" id="CP162550">
    <property type="protein sequence ID" value="XDI35241.1"/>
    <property type="molecule type" value="Genomic_DNA"/>
</dbReference>
<evidence type="ECO:0000256" key="8">
    <source>
        <dbReference type="PROSITE-ProRule" id="PRU01091"/>
    </source>
</evidence>
<dbReference type="SUPFAM" id="SSF46894">
    <property type="entry name" value="C-terminal effector domain of the bipartite response regulators"/>
    <property type="match status" value="1"/>
</dbReference>
<organism evidence="11">
    <name type="scientific">Alkalihalophilus sp. As8PL</name>
    <dbReference type="NCBI Taxonomy" id="3237103"/>
    <lineage>
        <taxon>Bacteria</taxon>
        <taxon>Bacillati</taxon>
        <taxon>Bacillota</taxon>
        <taxon>Bacilli</taxon>
        <taxon>Bacillales</taxon>
        <taxon>Bacillaceae</taxon>
        <taxon>Alkalihalophilus</taxon>
    </lineage>
</organism>
<dbReference type="PANTHER" id="PTHR48111">
    <property type="entry name" value="REGULATOR OF RPOS"/>
    <property type="match status" value="1"/>
</dbReference>
<proteinExistence type="predicted"/>
<evidence type="ECO:0000256" key="5">
    <source>
        <dbReference type="ARBA" id="ARBA00023125"/>
    </source>
</evidence>
<dbReference type="SMART" id="SM00862">
    <property type="entry name" value="Trans_reg_C"/>
    <property type="match status" value="1"/>
</dbReference>
<dbReference type="GO" id="GO:0000156">
    <property type="term" value="F:phosphorelay response regulator activity"/>
    <property type="evidence" value="ECO:0007669"/>
    <property type="project" value="TreeGrafter"/>
</dbReference>
<dbReference type="SUPFAM" id="SSF52172">
    <property type="entry name" value="CheY-like"/>
    <property type="match status" value="1"/>
</dbReference>
<evidence type="ECO:0000259" key="10">
    <source>
        <dbReference type="PROSITE" id="PS51755"/>
    </source>
</evidence>
<keyword evidence="6" id="KW-0804">Transcription</keyword>
<evidence type="ECO:0000256" key="3">
    <source>
        <dbReference type="ARBA" id="ARBA00023012"/>
    </source>
</evidence>
<dbReference type="InterPro" id="IPR001867">
    <property type="entry name" value="OmpR/PhoB-type_DNA-bd"/>
</dbReference>
<dbReference type="AlphaFoldDB" id="A0AB39BP15"/>
<dbReference type="InterPro" id="IPR011006">
    <property type="entry name" value="CheY-like_superfamily"/>
</dbReference>
<evidence type="ECO:0000256" key="7">
    <source>
        <dbReference type="PROSITE-ProRule" id="PRU00169"/>
    </source>
</evidence>
<dbReference type="Gene3D" id="1.10.10.10">
    <property type="entry name" value="Winged helix-like DNA-binding domain superfamily/Winged helix DNA-binding domain"/>
    <property type="match status" value="1"/>
</dbReference>
<dbReference type="Pfam" id="PF00072">
    <property type="entry name" value="Response_reg"/>
    <property type="match status" value="1"/>
</dbReference>
<dbReference type="SMART" id="SM00448">
    <property type="entry name" value="REC"/>
    <property type="match status" value="1"/>
</dbReference>
<name>A0AB39BP15_9BACI</name>
<dbReference type="FunFam" id="3.40.50.2300:FF:000001">
    <property type="entry name" value="DNA-binding response regulator PhoB"/>
    <property type="match status" value="1"/>
</dbReference>
<feature type="domain" description="OmpR/PhoB-type" evidence="10">
    <location>
        <begin position="134"/>
        <end position="232"/>
    </location>
</feature>
<dbReference type="Gene3D" id="6.10.250.690">
    <property type="match status" value="1"/>
</dbReference>
<evidence type="ECO:0000256" key="1">
    <source>
        <dbReference type="ARBA" id="ARBA00004496"/>
    </source>
</evidence>
<accession>A0AB39BP15</accession>
<dbReference type="GO" id="GO:0000976">
    <property type="term" value="F:transcription cis-regulatory region binding"/>
    <property type="evidence" value="ECO:0007669"/>
    <property type="project" value="TreeGrafter"/>
</dbReference>
<dbReference type="CDD" id="cd17574">
    <property type="entry name" value="REC_OmpR"/>
    <property type="match status" value="1"/>
</dbReference>
<dbReference type="Pfam" id="PF00486">
    <property type="entry name" value="Trans_reg_C"/>
    <property type="match status" value="1"/>
</dbReference>
<dbReference type="InterPro" id="IPR036388">
    <property type="entry name" value="WH-like_DNA-bd_sf"/>
</dbReference>
<dbReference type="Gene3D" id="3.40.50.2300">
    <property type="match status" value="1"/>
</dbReference>
<dbReference type="InterPro" id="IPR016032">
    <property type="entry name" value="Sig_transdc_resp-reg_C-effctor"/>
</dbReference>
<dbReference type="PROSITE" id="PS51755">
    <property type="entry name" value="OMPR_PHOB"/>
    <property type="match status" value="1"/>
</dbReference>
<feature type="domain" description="Response regulatory" evidence="9">
    <location>
        <begin position="6"/>
        <end position="121"/>
    </location>
</feature>
<feature type="modified residue" description="4-aspartylphosphate" evidence="7">
    <location>
        <position position="57"/>
    </location>
</feature>
<dbReference type="InterPro" id="IPR001789">
    <property type="entry name" value="Sig_transdc_resp-reg_receiver"/>
</dbReference>
<evidence type="ECO:0000256" key="6">
    <source>
        <dbReference type="ARBA" id="ARBA00023163"/>
    </source>
</evidence>
<dbReference type="InterPro" id="IPR039420">
    <property type="entry name" value="WalR-like"/>
</dbReference>
<reference evidence="11" key="1">
    <citation type="submission" date="2024-07" db="EMBL/GenBank/DDBJ databases">
        <title>Identification and characteristics of an arsenic-resistant bacterial isolate, which belongs to a novel species.</title>
        <authorList>
            <person name="Juszczyk A."/>
            <person name="Kowalczyk A."/>
            <person name="Was K."/>
            <person name="Kosowicz W."/>
            <person name="Budzyn A."/>
            <person name="Latowski D."/>
        </authorList>
    </citation>
    <scope>NUCLEOTIDE SEQUENCE</scope>
    <source>
        <strain evidence="11">As8PL</strain>
        <plasmid evidence="11">unnamed</plasmid>
    </source>
</reference>
<feature type="DNA-binding region" description="OmpR/PhoB-type" evidence="8">
    <location>
        <begin position="134"/>
        <end position="232"/>
    </location>
</feature>
<keyword evidence="2 7" id="KW-0597">Phosphoprotein</keyword>
<comment type="subcellular location">
    <subcellularLocation>
        <location evidence="1">Cytoplasm</location>
    </subcellularLocation>
</comment>
<protein>
    <submittedName>
        <fullName evidence="11">Response regulator transcription factor</fullName>
    </submittedName>
</protein>
<keyword evidence="5 8" id="KW-0238">DNA-binding</keyword>
<evidence type="ECO:0000256" key="2">
    <source>
        <dbReference type="ARBA" id="ARBA00022553"/>
    </source>
</evidence>
<dbReference type="RefSeq" id="WP_326241229.1">
    <property type="nucleotide sequence ID" value="NZ_CP162550.1"/>
</dbReference>
<dbReference type="PROSITE" id="PS50110">
    <property type="entry name" value="RESPONSE_REGULATORY"/>
    <property type="match status" value="1"/>
</dbReference>
<evidence type="ECO:0000259" key="9">
    <source>
        <dbReference type="PROSITE" id="PS50110"/>
    </source>
</evidence>
<geneLocation type="plasmid" evidence="11">
    <name>unnamed</name>
</geneLocation>
<keyword evidence="3" id="KW-0902">Two-component regulatory system</keyword>
<keyword evidence="4" id="KW-0805">Transcription regulation</keyword>
<sequence>MRARKNILIIDDEWTMRNLLKIYLTDNEYNIFEASNGEEALEHIKLLSDRCDLIILDLMMPIMDGFEFCQKVRKISTTPILMLSARKDLHDRVMGLNLGADDYIVKPFEPEELVARVQALLRRVSYQNKNEDSGDLILKNGLKVLFENRQVYYKNNQITFTAKEFDLLYKLASAPGRVYSREDLLQLIWDDEYIGATRAVDSHIKNIRSKLESAGISEEIITTVWGIGYKFN</sequence>
<evidence type="ECO:0000256" key="4">
    <source>
        <dbReference type="ARBA" id="ARBA00023015"/>
    </source>
</evidence>
<dbReference type="FunFam" id="1.10.10.10:FF:000018">
    <property type="entry name" value="DNA-binding response regulator ResD"/>
    <property type="match status" value="1"/>
</dbReference>
<dbReference type="PANTHER" id="PTHR48111:SF10">
    <property type="entry name" value="STAGE 0 SPORULATION PROTEIN A HOMOLOG"/>
    <property type="match status" value="1"/>
</dbReference>